<accession>A0A9D3XEH4</accession>
<name>A0A9D3XEH4_9SAUR</name>
<reference evidence="1" key="1">
    <citation type="submission" date="2021-09" db="EMBL/GenBank/DDBJ databases">
        <title>The genome of Mauremys mutica provides insights into the evolution of semi-aquatic lifestyle.</title>
        <authorList>
            <person name="Gong S."/>
            <person name="Gao Y."/>
        </authorList>
    </citation>
    <scope>NUCLEOTIDE SEQUENCE</scope>
    <source>
        <strain evidence="1">MM-2020</strain>
        <tissue evidence="1">Muscle</tissue>
    </source>
</reference>
<evidence type="ECO:0000313" key="1">
    <source>
        <dbReference type="EMBL" id="KAH1177545.1"/>
    </source>
</evidence>
<dbReference type="EMBL" id="JAHDVG010000474">
    <property type="protein sequence ID" value="KAH1177545.1"/>
    <property type="molecule type" value="Genomic_DNA"/>
</dbReference>
<dbReference type="AlphaFoldDB" id="A0A9D3XEH4"/>
<comment type="caution">
    <text evidence="1">The sequence shown here is derived from an EMBL/GenBank/DDBJ whole genome shotgun (WGS) entry which is preliminary data.</text>
</comment>
<organism evidence="1 2">
    <name type="scientific">Mauremys mutica</name>
    <name type="common">yellowpond turtle</name>
    <dbReference type="NCBI Taxonomy" id="74926"/>
    <lineage>
        <taxon>Eukaryota</taxon>
        <taxon>Metazoa</taxon>
        <taxon>Chordata</taxon>
        <taxon>Craniata</taxon>
        <taxon>Vertebrata</taxon>
        <taxon>Euteleostomi</taxon>
        <taxon>Archelosauria</taxon>
        <taxon>Testudinata</taxon>
        <taxon>Testudines</taxon>
        <taxon>Cryptodira</taxon>
        <taxon>Durocryptodira</taxon>
        <taxon>Testudinoidea</taxon>
        <taxon>Geoemydidae</taxon>
        <taxon>Geoemydinae</taxon>
        <taxon>Mauremys</taxon>
    </lineage>
</organism>
<keyword evidence="2" id="KW-1185">Reference proteome</keyword>
<proteinExistence type="predicted"/>
<dbReference type="Proteomes" id="UP000827986">
    <property type="component" value="Unassembled WGS sequence"/>
</dbReference>
<protein>
    <submittedName>
        <fullName evidence="1">Uncharacterized protein</fullName>
    </submittedName>
</protein>
<sequence length="100" mass="11385">MLHSTSVGMPLSFQCRKIAVFAATYLPSRFLCRQLPYIRSTKSMKLVQPKHLIYLRIHLFFSTAFPQSIVQYSTLNTDELNPSFDCDIPNINMAVLISGT</sequence>
<evidence type="ECO:0000313" key="2">
    <source>
        <dbReference type="Proteomes" id="UP000827986"/>
    </source>
</evidence>
<gene>
    <name evidence="1" type="ORF">KIL84_011247</name>
</gene>